<proteinExistence type="predicted"/>
<gene>
    <name evidence="1" type="ORF">BOKJ2_LOCUS4207</name>
</gene>
<name>A0A811KAY9_9BILA</name>
<evidence type="ECO:0000313" key="2">
    <source>
        <dbReference type="Proteomes" id="UP000614601"/>
    </source>
</evidence>
<dbReference type="Proteomes" id="UP000783686">
    <property type="component" value="Unassembled WGS sequence"/>
</dbReference>
<evidence type="ECO:0000313" key="1">
    <source>
        <dbReference type="EMBL" id="CAD5212406.1"/>
    </source>
</evidence>
<sequence length="378" mass="44602">MDFKQLCYEHVVYRLKGETWAYAFTHFGDRAYNSGCCCKYNYLRDAICCPFTGRIAIRLIGGCVVLLTNIDFSLNEVTVLDFTAITMTIMDVKLINRGNELLVKTHALGFALIYDIGTMEVKYKIFSDAFHQCYAIKTDCVVDYFTRKQFQIKVEDTFVDIYYVNSYDHCERHDVCDWRHNMFVYLISENGSVVITSKSNNDAGCQIYCLKRRAFVLNELNDEKWFLFNSNTLFRPANTSFLVYNKKIKNWKEIKPNLSLRKEQRCECHLTADFVPMPSYKIMESFPNDIAKHALIRFKQGGPQTKTFDREVEIISENHYHLLRHKDEKHPISEYRRMEWPMSNEKSQEFAKWYEQVYMAEPNIKLINVKKALDCEHI</sequence>
<dbReference type="AlphaFoldDB" id="A0A811KAY9"/>
<protein>
    <submittedName>
        <fullName evidence="1">Uncharacterized protein</fullName>
    </submittedName>
</protein>
<dbReference type="EMBL" id="CAJFDH010000002">
    <property type="protein sequence ID" value="CAD5212406.1"/>
    <property type="molecule type" value="Genomic_DNA"/>
</dbReference>
<dbReference type="Proteomes" id="UP000614601">
    <property type="component" value="Unassembled WGS sequence"/>
</dbReference>
<organism evidence="1 2">
    <name type="scientific">Bursaphelenchus okinawaensis</name>
    <dbReference type="NCBI Taxonomy" id="465554"/>
    <lineage>
        <taxon>Eukaryota</taxon>
        <taxon>Metazoa</taxon>
        <taxon>Ecdysozoa</taxon>
        <taxon>Nematoda</taxon>
        <taxon>Chromadorea</taxon>
        <taxon>Rhabditida</taxon>
        <taxon>Tylenchina</taxon>
        <taxon>Tylenchomorpha</taxon>
        <taxon>Aphelenchoidea</taxon>
        <taxon>Aphelenchoididae</taxon>
        <taxon>Bursaphelenchus</taxon>
    </lineage>
</organism>
<dbReference type="EMBL" id="CAJFCW020000002">
    <property type="protein sequence ID" value="CAG9095879.1"/>
    <property type="molecule type" value="Genomic_DNA"/>
</dbReference>
<comment type="caution">
    <text evidence="1">The sequence shown here is derived from an EMBL/GenBank/DDBJ whole genome shotgun (WGS) entry which is preliminary data.</text>
</comment>
<reference evidence="1" key="1">
    <citation type="submission" date="2020-09" db="EMBL/GenBank/DDBJ databases">
        <authorList>
            <person name="Kikuchi T."/>
        </authorList>
    </citation>
    <scope>NUCLEOTIDE SEQUENCE</scope>
    <source>
        <strain evidence="1">SH1</strain>
    </source>
</reference>
<keyword evidence="2" id="KW-1185">Reference proteome</keyword>
<accession>A0A811KAY9</accession>